<dbReference type="SUPFAM" id="SSF161098">
    <property type="entry name" value="MetI-like"/>
    <property type="match status" value="1"/>
</dbReference>
<evidence type="ECO:0000256" key="5">
    <source>
        <dbReference type="ARBA" id="ARBA00022989"/>
    </source>
</evidence>
<dbReference type="CDD" id="cd06261">
    <property type="entry name" value="TM_PBP2"/>
    <property type="match status" value="1"/>
</dbReference>
<name>A0A6L8URH8_9BACL</name>
<dbReference type="AlphaFoldDB" id="A0A6L8URH8"/>
<evidence type="ECO:0000256" key="6">
    <source>
        <dbReference type="ARBA" id="ARBA00023136"/>
    </source>
</evidence>
<keyword evidence="6 7" id="KW-0472">Membrane</keyword>
<feature type="transmembrane region" description="Helical" evidence="7">
    <location>
        <begin position="108"/>
        <end position="130"/>
    </location>
</feature>
<feature type="transmembrane region" description="Helical" evidence="7">
    <location>
        <begin position="257"/>
        <end position="276"/>
    </location>
</feature>
<evidence type="ECO:0000256" key="1">
    <source>
        <dbReference type="ARBA" id="ARBA00004651"/>
    </source>
</evidence>
<keyword evidence="5 7" id="KW-1133">Transmembrane helix</keyword>
<dbReference type="PANTHER" id="PTHR43744:SF9">
    <property type="entry name" value="POLYGALACTURONAN_RHAMNOGALACTURONAN TRANSPORT SYSTEM PERMEASE PROTEIN YTCP"/>
    <property type="match status" value="1"/>
</dbReference>
<dbReference type="Proteomes" id="UP000481087">
    <property type="component" value="Unassembled WGS sequence"/>
</dbReference>
<dbReference type="PANTHER" id="PTHR43744">
    <property type="entry name" value="ABC TRANSPORTER PERMEASE PROTEIN MG189-RELATED-RELATED"/>
    <property type="match status" value="1"/>
</dbReference>
<keyword evidence="2 7" id="KW-0813">Transport</keyword>
<evidence type="ECO:0000313" key="10">
    <source>
        <dbReference type="Proteomes" id="UP000481087"/>
    </source>
</evidence>
<accession>A0A6L8URH8</accession>
<dbReference type="Pfam" id="PF00528">
    <property type="entry name" value="BPD_transp_1"/>
    <property type="match status" value="1"/>
</dbReference>
<gene>
    <name evidence="9" type="ORF">GQF01_00115</name>
</gene>
<comment type="similarity">
    <text evidence="7">Belongs to the binding-protein-dependent transport system permease family.</text>
</comment>
<feature type="transmembrane region" description="Helical" evidence="7">
    <location>
        <begin position="12"/>
        <end position="30"/>
    </location>
</feature>
<comment type="subcellular location">
    <subcellularLocation>
        <location evidence="1 7">Cell membrane</location>
        <topology evidence="1 7">Multi-pass membrane protein</topology>
    </subcellularLocation>
</comment>
<organism evidence="9 10">
    <name type="scientific">Paenibacillus silvestris</name>
    <dbReference type="NCBI Taxonomy" id="2606219"/>
    <lineage>
        <taxon>Bacteria</taxon>
        <taxon>Bacillati</taxon>
        <taxon>Bacillota</taxon>
        <taxon>Bacilli</taxon>
        <taxon>Bacillales</taxon>
        <taxon>Paenibacillaceae</taxon>
        <taxon>Paenibacillus</taxon>
    </lineage>
</organism>
<feature type="transmembrane region" description="Helical" evidence="7">
    <location>
        <begin position="142"/>
        <end position="160"/>
    </location>
</feature>
<evidence type="ECO:0000256" key="3">
    <source>
        <dbReference type="ARBA" id="ARBA00022475"/>
    </source>
</evidence>
<feature type="domain" description="ABC transmembrane type-1" evidence="8">
    <location>
        <begin position="73"/>
        <end position="276"/>
    </location>
</feature>
<evidence type="ECO:0000256" key="4">
    <source>
        <dbReference type="ARBA" id="ARBA00022692"/>
    </source>
</evidence>
<keyword evidence="10" id="KW-1185">Reference proteome</keyword>
<keyword evidence="3" id="KW-1003">Cell membrane</keyword>
<evidence type="ECO:0000256" key="2">
    <source>
        <dbReference type="ARBA" id="ARBA00022448"/>
    </source>
</evidence>
<feature type="transmembrane region" description="Helical" evidence="7">
    <location>
        <begin position="77"/>
        <end position="96"/>
    </location>
</feature>
<evidence type="ECO:0000259" key="8">
    <source>
        <dbReference type="PROSITE" id="PS50928"/>
    </source>
</evidence>
<dbReference type="GO" id="GO:0005886">
    <property type="term" value="C:plasma membrane"/>
    <property type="evidence" value="ECO:0007669"/>
    <property type="project" value="UniProtKB-SubCell"/>
</dbReference>
<reference evidence="9 10" key="1">
    <citation type="submission" date="2019-12" db="EMBL/GenBank/DDBJ databases">
        <title>Paenibacillus sp. nov. sp. isolated from soil.</title>
        <authorList>
            <person name="Kim J."/>
            <person name="Jeong S.E."/>
            <person name="Jung H.S."/>
            <person name="Jeon C.O."/>
        </authorList>
    </citation>
    <scope>NUCLEOTIDE SEQUENCE [LARGE SCALE GENOMIC DNA]</scope>
    <source>
        <strain evidence="9 10">5J-6</strain>
    </source>
</reference>
<proteinExistence type="inferred from homology"/>
<evidence type="ECO:0000256" key="7">
    <source>
        <dbReference type="RuleBase" id="RU363032"/>
    </source>
</evidence>
<dbReference type="PROSITE" id="PS51257">
    <property type="entry name" value="PROKAR_LIPOPROTEIN"/>
    <property type="match status" value="1"/>
</dbReference>
<dbReference type="InterPro" id="IPR035906">
    <property type="entry name" value="MetI-like_sf"/>
</dbReference>
<protein>
    <submittedName>
        <fullName evidence="9">ABC transporter permease subunit</fullName>
    </submittedName>
</protein>
<dbReference type="GO" id="GO:0055085">
    <property type="term" value="P:transmembrane transport"/>
    <property type="evidence" value="ECO:0007669"/>
    <property type="project" value="InterPro"/>
</dbReference>
<sequence>MKATFPEKFLYVINYALLGIIAVSCLLPLLHMLALSLSTNDAIVSGFVSLWPIGWNFETYHKLFTGTRIVEAARNSIEVTLVGTVLSMLFTILGAYPLSRKFMYGRKFFTMLIVFTMVFNGGLIPTYLVIKSLGLINTYGALWLPGLISVYNMLVMRSFFNGFPEEIEEAARIDGCGEIRLMLQIILPLSLPVLAALTLFYGVGYWNSFFSVMIYINDSSKNTLAVLIQQMISSQQLLQEIANTSSEDLTSVTPESIKAAGVFVMIVPMLILYPFLQKYFVKGVMIGSVKG</sequence>
<comment type="caution">
    <text evidence="9">The sequence shown here is derived from an EMBL/GenBank/DDBJ whole genome shotgun (WGS) entry which is preliminary data.</text>
</comment>
<keyword evidence="4 7" id="KW-0812">Transmembrane</keyword>
<dbReference type="RefSeq" id="WP_161404712.1">
    <property type="nucleotide sequence ID" value="NZ_WTUZ01000001.1"/>
</dbReference>
<dbReference type="PROSITE" id="PS50928">
    <property type="entry name" value="ABC_TM1"/>
    <property type="match status" value="1"/>
</dbReference>
<feature type="transmembrane region" description="Helical" evidence="7">
    <location>
        <begin position="181"/>
        <end position="203"/>
    </location>
</feature>
<evidence type="ECO:0000313" key="9">
    <source>
        <dbReference type="EMBL" id="MZQ80564.1"/>
    </source>
</evidence>
<dbReference type="InterPro" id="IPR000515">
    <property type="entry name" value="MetI-like"/>
</dbReference>
<dbReference type="Gene3D" id="1.10.3720.10">
    <property type="entry name" value="MetI-like"/>
    <property type="match status" value="1"/>
</dbReference>
<dbReference type="EMBL" id="WTUZ01000001">
    <property type="protein sequence ID" value="MZQ80564.1"/>
    <property type="molecule type" value="Genomic_DNA"/>
</dbReference>